<protein>
    <submittedName>
        <fullName evidence="1">Uncharacterized protein</fullName>
    </submittedName>
</protein>
<comment type="caution">
    <text evidence="1">The sequence shown here is derived from an EMBL/GenBank/DDBJ whole genome shotgun (WGS) entry which is preliminary data.</text>
</comment>
<evidence type="ECO:0000313" key="2">
    <source>
        <dbReference type="Proteomes" id="UP000828390"/>
    </source>
</evidence>
<dbReference type="Proteomes" id="UP000828390">
    <property type="component" value="Unassembled WGS sequence"/>
</dbReference>
<proteinExistence type="predicted"/>
<organism evidence="1 2">
    <name type="scientific">Dreissena polymorpha</name>
    <name type="common">Zebra mussel</name>
    <name type="synonym">Mytilus polymorpha</name>
    <dbReference type="NCBI Taxonomy" id="45954"/>
    <lineage>
        <taxon>Eukaryota</taxon>
        <taxon>Metazoa</taxon>
        <taxon>Spiralia</taxon>
        <taxon>Lophotrochozoa</taxon>
        <taxon>Mollusca</taxon>
        <taxon>Bivalvia</taxon>
        <taxon>Autobranchia</taxon>
        <taxon>Heteroconchia</taxon>
        <taxon>Euheterodonta</taxon>
        <taxon>Imparidentia</taxon>
        <taxon>Neoheterodontei</taxon>
        <taxon>Myida</taxon>
        <taxon>Dreissenoidea</taxon>
        <taxon>Dreissenidae</taxon>
        <taxon>Dreissena</taxon>
    </lineage>
</organism>
<keyword evidence="2" id="KW-1185">Reference proteome</keyword>
<dbReference type="EMBL" id="JAIWYP010000007">
    <property type="protein sequence ID" value="KAH3792020.1"/>
    <property type="molecule type" value="Genomic_DNA"/>
</dbReference>
<name>A0A9D4IYW1_DREPO</name>
<sequence>MMLQKTWKSILIEDGMNKRMAAKDEIKSEENMKLSSERIIDNDTEETLKKSCDRLGENEAAEISFANSDWSETVTVQQ</sequence>
<accession>A0A9D4IYW1</accession>
<reference evidence="1" key="1">
    <citation type="journal article" date="2019" name="bioRxiv">
        <title>The Genome of the Zebra Mussel, Dreissena polymorpha: A Resource for Invasive Species Research.</title>
        <authorList>
            <person name="McCartney M.A."/>
            <person name="Auch B."/>
            <person name="Kono T."/>
            <person name="Mallez S."/>
            <person name="Zhang Y."/>
            <person name="Obille A."/>
            <person name="Becker A."/>
            <person name="Abrahante J.E."/>
            <person name="Garbe J."/>
            <person name="Badalamenti J.P."/>
            <person name="Herman A."/>
            <person name="Mangelson H."/>
            <person name="Liachko I."/>
            <person name="Sullivan S."/>
            <person name="Sone E.D."/>
            <person name="Koren S."/>
            <person name="Silverstein K.A.T."/>
            <person name="Beckman K.B."/>
            <person name="Gohl D.M."/>
        </authorList>
    </citation>
    <scope>NUCLEOTIDE SEQUENCE</scope>
    <source>
        <strain evidence="1">Duluth1</strain>
        <tissue evidence="1">Whole animal</tissue>
    </source>
</reference>
<gene>
    <name evidence="1" type="ORF">DPMN_145509</name>
</gene>
<evidence type="ECO:0000313" key="1">
    <source>
        <dbReference type="EMBL" id="KAH3792020.1"/>
    </source>
</evidence>
<dbReference type="AlphaFoldDB" id="A0A9D4IYW1"/>
<reference evidence="1" key="2">
    <citation type="submission" date="2020-11" db="EMBL/GenBank/DDBJ databases">
        <authorList>
            <person name="McCartney M.A."/>
            <person name="Auch B."/>
            <person name="Kono T."/>
            <person name="Mallez S."/>
            <person name="Becker A."/>
            <person name="Gohl D.M."/>
            <person name="Silverstein K.A.T."/>
            <person name="Koren S."/>
            <person name="Bechman K.B."/>
            <person name="Herman A."/>
            <person name="Abrahante J.E."/>
            <person name="Garbe J."/>
        </authorList>
    </citation>
    <scope>NUCLEOTIDE SEQUENCE</scope>
    <source>
        <strain evidence="1">Duluth1</strain>
        <tissue evidence="1">Whole animal</tissue>
    </source>
</reference>